<accession>A0ABW3JPR9</accession>
<feature type="transmembrane region" description="Helical" evidence="1">
    <location>
        <begin position="176"/>
        <end position="195"/>
    </location>
</feature>
<proteinExistence type="predicted"/>
<evidence type="ECO:0000313" key="3">
    <source>
        <dbReference type="Proteomes" id="UP001597062"/>
    </source>
</evidence>
<comment type="caution">
    <text evidence="2">The sequence shown here is derived from an EMBL/GenBank/DDBJ whole genome shotgun (WGS) entry which is preliminary data.</text>
</comment>
<feature type="transmembrane region" description="Helical" evidence="1">
    <location>
        <begin position="30"/>
        <end position="53"/>
    </location>
</feature>
<keyword evidence="3" id="KW-1185">Reference proteome</keyword>
<name>A0ABW3JPR9_9FLAO</name>
<organism evidence="2 3">
    <name type="scientific">Tenacibaculum geojense</name>
    <dbReference type="NCBI Taxonomy" id="915352"/>
    <lineage>
        <taxon>Bacteria</taxon>
        <taxon>Pseudomonadati</taxon>
        <taxon>Bacteroidota</taxon>
        <taxon>Flavobacteriia</taxon>
        <taxon>Flavobacteriales</taxon>
        <taxon>Flavobacteriaceae</taxon>
        <taxon>Tenacibaculum</taxon>
    </lineage>
</organism>
<evidence type="ECO:0000313" key="2">
    <source>
        <dbReference type="EMBL" id="MFD0992483.1"/>
    </source>
</evidence>
<reference evidence="3" key="1">
    <citation type="journal article" date="2019" name="Int. J. Syst. Evol. Microbiol.">
        <title>The Global Catalogue of Microorganisms (GCM) 10K type strain sequencing project: providing services to taxonomists for standard genome sequencing and annotation.</title>
        <authorList>
            <consortium name="The Broad Institute Genomics Platform"/>
            <consortium name="The Broad Institute Genome Sequencing Center for Infectious Disease"/>
            <person name="Wu L."/>
            <person name="Ma J."/>
        </authorList>
    </citation>
    <scope>NUCLEOTIDE SEQUENCE [LARGE SCALE GENOMIC DNA]</scope>
    <source>
        <strain evidence="3">CCUG 60527</strain>
    </source>
</reference>
<feature type="transmembrane region" description="Helical" evidence="1">
    <location>
        <begin position="144"/>
        <end position="164"/>
    </location>
</feature>
<keyword evidence="1" id="KW-0472">Membrane</keyword>
<feature type="transmembrane region" description="Helical" evidence="1">
    <location>
        <begin position="110"/>
        <end position="132"/>
    </location>
</feature>
<sequence>MNILPTSVLIIQALTAILMIFYFKKYQSLFFYSVSAIVVLSACVELLGFYFIQLKISSHYIYFFYTLVVFNLIALAYSYLLQVNKLLIYIPVILFNAVFVYGYFKGVSYFNSIIVGAINTSFYIFLYLRQLLISDEIIIYKKLLPFWISIGFLAFYLPSIPFFVLRNFMIDRGLFFILNILTILMNLLIMYGLIWSNKEKSIS</sequence>
<evidence type="ECO:0000256" key="1">
    <source>
        <dbReference type="SAM" id="Phobius"/>
    </source>
</evidence>
<keyword evidence="1" id="KW-1133">Transmembrane helix</keyword>
<dbReference type="Proteomes" id="UP001597062">
    <property type="component" value="Unassembled WGS sequence"/>
</dbReference>
<keyword evidence="1" id="KW-0812">Transmembrane</keyword>
<gene>
    <name evidence="2" type="ORF">ACFQ1U_04645</name>
</gene>
<protein>
    <submittedName>
        <fullName evidence="2">Uncharacterized protein</fullName>
    </submittedName>
</protein>
<feature type="transmembrane region" description="Helical" evidence="1">
    <location>
        <begin position="86"/>
        <end position="104"/>
    </location>
</feature>
<dbReference type="RefSeq" id="WP_386105822.1">
    <property type="nucleotide sequence ID" value="NZ_JBHTJR010000023.1"/>
</dbReference>
<dbReference type="EMBL" id="JBHTJR010000023">
    <property type="protein sequence ID" value="MFD0992483.1"/>
    <property type="molecule type" value="Genomic_DNA"/>
</dbReference>
<feature type="transmembrane region" description="Helical" evidence="1">
    <location>
        <begin position="6"/>
        <end position="23"/>
    </location>
</feature>
<feature type="transmembrane region" description="Helical" evidence="1">
    <location>
        <begin position="59"/>
        <end position="79"/>
    </location>
</feature>